<name>A0ABP9QM43_9RHOO</name>
<organism evidence="2 3">
    <name type="scientific">Viridibacterium curvum</name>
    <dbReference type="NCBI Taxonomy" id="1101404"/>
    <lineage>
        <taxon>Bacteria</taxon>
        <taxon>Pseudomonadati</taxon>
        <taxon>Pseudomonadota</taxon>
        <taxon>Betaproteobacteria</taxon>
        <taxon>Rhodocyclales</taxon>
        <taxon>Rhodocyclaceae</taxon>
        <taxon>Viridibacterium</taxon>
    </lineage>
</organism>
<dbReference type="PROSITE" id="PS50851">
    <property type="entry name" value="CHEW"/>
    <property type="match status" value="1"/>
</dbReference>
<dbReference type="EMBL" id="BAABLD010000008">
    <property type="protein sequence ID" value="GAA5164204.1"/>
    <property type="molecule type" value="Genomic_DNA"/>
</dbReference>
<dbReference type="InterPro" id="IPR002545">
    <property type="entry name" value="CheW-lke_dom"/>
</dbReference>
<keyword evidence="3" id="KW-1185">Reference proteome</keyword>
<feature type="domain" description="CheW-like" evidence="1">
    <location>
        <begin position="17"/>
        <end position="165"/>
    </location>
</feature>
<dbReference type="PANTHER" id="PTHR22617:SF41">
    <property type="entry name" value="CHEMOTAXIS SIGNAL TRANSDUCTION SYSTEM ADAPTOR PROTEIN CHEW"/>
    <property type="match status" value="1"/>
</dbReference>
<protein>
    <submittedName>
        <fullName evidence="2">Chemotaxis protein CheW</fullName>
    </submittedName>
</protein>
<evidence type="ECO:0000259" key="1">
    <source>
        <dbReference type="PROSITE" id="PS50851"/>
    </source>
</evidence>
<sequence length="178" mass="18746">MDIAGSTGVAAAPPPPASQYLIFSLGGESFGINILHIREIIEFGELTEVPMMPAFVRGVINLRGAVVPIIDLCARFGQGRTESNRRSCFVIVELEDAEADDQGLQEIGVMVDAVNEVVDIAPGDIEPPPGFGAHMRPDFIGGMARHAGQFVILLALDSVLSVDDMSALMAADTTGVPA</sequence>
<dbReference type="SMART" id="SM00260">
    <property type="entry name" value="CheW"/>
    <property type="match status" value="1"/>
</dbReference>
<evidence type="ECO:0000313" key="2">
    <source>
        <dbReference type="EMBL" id="GAA5164204.1"/>
    </source>
</evidence>
<proteinExistence type="predicted"/>
<gene>
    <name evidence="2" type="ORF">GCM10025770_17640</name>
</gene>
<dbReference type="SUPFAM" id="SSF50341">
    <property type="entry name" value="CheW-like"/>
    <property type="match status" value="1"/>
</dbReference>
<evidence type="ECO:0000313" key="3">
    <source>
        <dbReference type="Proteomes" id="UP001500547"/>
    </source>
</evidence>
<comment type="caution">
    <text evidence="2">The sequence shown here is derived from an EMBL/GenBank/DDBJ whole genome shotgun (WGS) entry which is preliminary data.</text>
</comment>
<dbReference type="RefSeq" id="WP_345532542.1">
    <property type="nucleotide sequence ID" value="NZ_BAABLD010000008.1"/>
</dbReference>
<dbReference type="Proteomes" id="UP001500547">
    <property type="component" value="Unassembled WGS sequence"/>
</dbReference>
<reference evidence="3" key="1">
    <citation type="journal article" date="2019" name="Int. J. Syst. Evol. Microbiol.">
        <title>The Global Catalogue of Microorganisms (GCM) 10K type strain sequencing project: providing services to taxonomists for standard genome sequencing and annotation.</title>
        <authorList>
            <consortium name="The Broad Institute Genomics Platform"/>
            <consortium name="The Broad Institute Genome Sequencing Center for Infectious Disease"/>
            <person name="Wu L."/>
            <person name="Ma J."/>
        </authorList>
    </citation>
    <scope>NUCLEOTIDE SEQUENCE [LARGE SCALE GENOMIC DNA]</scope>
    <source>
        <strain evidence="3">JCM 18715</strain>
    </source>
</reference>
<dbReference type="InterPro" id="IPR039315">
    <property type="entry name" value="CheW"/>
</dbReference>
<dbReference type="Gene3D" id="2.30.30.40">
    <property type="entry name" value="SH3 Domains"/>
    <property type="match status" value="1"/>
</dbReference>
<dbReference type="Gene3D" id="2.40.50.180">
    <property type="entry name" value="CheA-289, Domain 4"/>
    <property type="match status" value="1"/>
</dbReference>
<dbReference type="InterPro" id="IPR036061">
    <property type="entry name" value="CheW-like_dom_sf"/>
</dbReference>
<dbReference type="PANTHER" id="PTHR22617">
    <property type="entry name" value="CHEMOTAXIS SENSOR HISTIDINE KINASE-RELATED"/>
    <property type="match status" value="1"/>
</dbReference>
<accession>A0ABP9QM43</accession>
<dbReference type="Pfam" id="PF01584">
    <property type="entry name" value="CheW"/>
    <property type="match status" value="1"/>
</dbReference>